<dbReference type="WBParaSite" id="nRc.2.0.1.t05414-RA">
    <property type="protein sequence ID" value="nRc.2.0.1.t05414-RA"/>
    <property type="gene ID" value="nRc.2.0.1.g05414"/>
</dbReference>
<reference evidence="3" key="1">
    <citation type="submission" date="2022-11" db="UniProtKB">
        <authorList>
            <consortium name="WormBaseParasite"/>
        </authorList>
    </citation>
    <scope>IDENTIFICATION</scope>
</reference>
<protein>
    <submittedName>
        <fullName evidence="3">Uncharacterized protein</fullName>
    </submittedName>
</protein>
<name>A0A915HUG4_ROMCU</name>
<accession>A0A915HUG4</accession>
<evidence type="ECO:0000256" key="1">
    <source>
        <dbReference type="SAM" id="MobiDB-lite"/>
    </source>
</evidence>
<sequence>MINLPSSVTCSSSLLAYYLFNLSNQPSDNYGLIFGTHATRLKREIEDGREFSHTEEATVVVKEFVFCDIRDEKRSLFDFAYEINQNLIAEQCSLADGSPLIDHGTSDFFPFMNRYRRKWSQRPLIFVQAYDRIMGADSNVVGVNETNIRAFVFNEKDKTFKPVDFKFTNVGDTSHKEYTEILDRRLASSNCGEFLSDYFEKHNVDNMPDFVAMQTENLLQTAKLSLIKRIDQISMDPSLRKFTTSALSGPAERAPPPVPAKFSMNGCQPSASSFLKTPNPIDSSPSSAASSKLINLTPSDESIDGVRSPKSIVNLGALTALVPK</sequence>
<proteinExistence type="predicted"/>
<feature type="compositionally biased region" description="Polar residues" evidence="1">
    <location>
        <begin position="273"/>
        <end position="282"/>
    </location>
</feature>
<evidence type="ECO:0000313" key="3">
    <source>
        <dbReference type="WBParaSite" id="nRc.2.0.1.t05414-RA"/>
    </source>
</evidence>
<organism evidence="2 3">
    <name type="scientific">Romanomermis culicivorax</name>
    <name type="common">Nematode worm</name>
    <dbReference type="NCBI Taxonomy" id="13658"/>
    <lineage>
        <taxon>Eukaryota</taxon>
        <taxon>Metazoa</taxon>
        <taxon>Ecdysozoa</taxon>
        <taxon>Nematoda</taxon>
        <taxon>Enoplea</taxon>
        <taxon>Dorylaimia</taxon>
        <taxon>Mermithida</taxon>
        <taxon>Mermithoidea</taxon>
        <taxon>Mermithidae</taxon>
        <taxon>Romanomermis</taxon>
    </lineage>
</organism>
<evidence type="ECO:0000313" key="2">
    <source>
        <dbReference type="Proteomes" id="UP000887565"/>
    </source>
</evidence>
<feature type="region of interest" description="Disordered" evidence="1">
    <location>
        <begin position="273"/>
        <end position="293"/>
    </location>
</feature>
<dbReference type="AlphaFoldDB" id="A0A915HUG4"/>
<dbReference type="Proteomes" id="UP000887565">
    <property type="component" value="Unplaced"/>
</dbReference>
<keyword evidence="2" id="KW-1185">Reference proteome</keyword>